<dbReference type="AlphaFoldDB" id="A0A0C2W0A4"/>
<dbReference type="HOGENOM" id="CLU_3015662_0_0_1"/>
<keyword evidence="3" id="KW-1185">Reference proteome</keyword>
<keyword evidence="1" id="KW-0472">Membrane</keyword>
<keyword evidence="1" id="KW-0812">Transmembrane</keyword>
<feature type="transmembrane region" description="Helical" evidence="1">
    <location>
        <begin position="12"/>
        <end position="31"/>
    </location>
</feature>
<dbReference type="EMBL" id="KN824499">
    <property type="protein sequence ID" value="KIM19968.1"/>
    <property type="molecule type" value="Genomic_DNA"/>
</dbReference>
<reference evidence="2 3" key="1">
    <citation type="submission" date="2014-04" db="EMBL/GenBank/DDBJ databases">
        <authorList>
            <consortium name="DOE Joint Genome Institute"/>
            <person name="Kuo A."/>
            <person name="Zuccaro A."/>
            <person name="Kohler A."/>
            <person name="Nagy L.G."/>
            <person name="Floudas D."/>
            <person name="Copeland A."/>
            <person name="Barry K.W."/>
            <person name="Cichocki N."/>
            <person name="Veneault-Fourrey C."/>
            <person name="LaButti K."/>
            <person name="Lindquist E.A."/>
            <person name="Lipzen A."/>
            <person name="Lundell T."/>
            <person name="Morin E."/>
            <person name="Murat C."/>
            <person name="Sun H."/>
            <person name="Tunlid A."/>
            <person name="Henrissat B."/>
            <person name="Grigoriev I.V."/>
            <person name="Hibbett D.S."/>
            <person name="Martin F."/>
            <person name="Nordberg H.P."/>
            <person name="Cantor M.N."/>
            <person name="Hua S.X."/>
        </authorList>
    </citation>
    <scope>NUCLEOTIDE SEQUENCE [LARGE SCALE GENOMIC DNA]</scope>
    <source>
        <strain evidence="2 3">MAFF 305830</strain>
    </source>
</reference>
<accession>A0A0C2W0A4</accession>
<gene>
    <name evidence="2" type="ORF">M408DRAFT_334189</name>
</gene>
<reference evidence="3" key="2">
    <citation type="submission" date="2015-01" db="EMBL/GenBank/DDBJ databases">
        <title>Evolutionary Origins and Diversification of the Mycorrhizal Mutualists.</title>
        <authorList>
            <consortium name="DOE Joint Genome Institute"/>
            <consortium name="Mycorrhizal Genomics Consortium"/>
            <person name="Kohler A."/>
            <person name="Kuo A."/>
            <person name="Nagy L.G."/>
            <person name="Floudas D."/>
            <person name="Copeland A."/>
            <person name="Barry K.W."/>
            <person name="Cichocki N."/>
            <person name="Veneault-Fourrey C."/>
            <person name="LaButti K."/>
            <person name="Lindquist E.A."/>
            <person name="Lipzen A."/>
            <person name="Lundell T."/>
            <person name="Morin E."/>
            <person name="Murat C."/>
            <person name="Riley R."/>
            <person name="Ohm R."/>
            <person name="Sun H."/>
            <person name="Tunlid A."/>
            <person name="Henrissat B."/>
            <person name="Grigoriev I.V."/>
            <person name="Hibbett D.S."/>
            <person name="Martin F."/>
        </authorList>
    </citation>
    <scope>NUCLEOTIDE SEQUENCE [LARGE SCALE GENOMIC DNA]</scope>
    <source>
        <strain evidence="3">MAFF 305830</strain>
    </source>
</reference>
<evidence type="ECO:0000256" key="1">
    <source>
        <dbReference type="SAM" id="Phobius"/>
    </source>
</evidence>
<name>A0A0C2W0A4_SERVB</name>
<evidence type="ECO:0000313" key="2">
    <source>
        <dbReference type="EMBL" id="KIM19968.1"/>
    </source>
</evidence>
<organism evidence="2 3">
    <name type="scientific">Serendipita vermifera MAFF 305830</name>
    <dbReference type="NCBI Taxonomy" id="933852"/>
    <lineage>
        <taxon>Eukaryota</taxon>
        <taxon>Fungi</taxon>
        <taxon>Dikarya</taxon>
        <taxon>Basidiomycota</taxon>
        <taxon>Agaricomycotina</taxon>
        <taxon>Agaricomycetes</taxon>
        <taxon>Sebacinales</taxon>
        <taxon>Serendipitaceae</taxon>
        <taxon>Serendipita</taxon>
    </lineage>
</organism>
<protein>
    <submittedName>
        <fullName evidence="2">Uncharacterized protein</fullName>
    </submittedName>
</protein>
<keyword evidence="1" id="KW-1133">Transmembrane helix</keyword>
<sequence length="56" mass="6508">MWCRLPEPFPFNAFLGYFLWVLSNLVSWLTWGLCLCWPSWSTLGQLCILAMFSSAC</sequence>
<dbReference type="Proteomes" id="UP000054097">
    <property type="component" value="Unassembled WGS sequence"/>
</dbReference>
<evidence type="ECO:0000313" key="3">
    <source>
        <dbReference type="Proteomes" id="UP000054097"/>
    </source>
</evidence>
<proteinExistence type="predicted"/>